<dbReference type="PANTHER" id="PTHR15948">
    <property type="entry name" value="G-PROTEIN COUPLED RECEPTOR 89-RELATED"/>
    <property type="match status" value="1"/>
</dbReference>
<keyword evidence="2 6" id="KW-0812">Transmembrane</keyword>
<dbReference type="AlphaFoldDB" id="A0AAV5RHD4"/>
<feature type="transmembrane region" description="Helical" evidence="6">
    <location>
        <begin position="105"/>
        <end position="121"/>
    </location>
</feature>
<feature type="domain" description="Golgi pH regulator conserved" evidence="8">
    <location>
        <begin position="149"/>
        <end position="209"/>
    </location>
</feature>
<feature type="transmembrane region" description="Helical" evidence="6">
    <location>
        <begin position="437"/>
        <end position="460"/>
    </location>
</feature>
<dbReference type="InterPro" id="IPR015672">
    <property type="entry name" value="GPHR/GTG"/>
</dbReference>
<dbReference type="GO" id="GO:0016020">
    <property type="term" value="C:membrane"/>
    <property type="evidence" value="ECO:0007669"/>
    <property type="project" value="UniProtKB-SubCell"/>
</dbReference>
<dbReference type="InterPro" id="IPR022535">
    <property type="entry name" value="Golgi_pH-regulator_cons_dom"/>
</dbReference>
<evidence type="ECO:0008006" key="11">
    <source>
        <dbReference type="Google" id="ProtNLM"/>
    </source>
</evidence>
<feature type="transmembrane region" description="Helical" evidence="6">
    <location>
        <begin position="151"/>
        <end position="173"/>
    </location>
</feature>
<keyword evidence="5" id="KW-0175">Coiled coil</keyword>
<reference evidence="9 10" key="1">
    <citation type="journal article" date="2023" name="Elife">
        <title>Identification of key yeast species and microbe-microbe interactions impacting larval growth of Drosophila in the wild.</title>
        <authorList>
            <person name="Mure A."/>
            <person name="Sugiura Y."/>
            <person name="Maeda R."/>
            <person name="Honda K."/>
            <person name="Sakurai N."/>
            <person name="Takahashi Y."/>
            <person name="Watada M."/>
            <person name="Katoh T."/>
            <person name="Gotoh A."/>
            <person name="Gotoh Y."/>
            <person name="Taniguchi I."/>
            <person name="Nakamura K."/>
            <person name="Hayashi T."/>
            <person name="Katayama T."/>
            <person name="Uemura T."/>
            <person name="Hattori Y."/>
        </authorList>
    </citation>
    <scope>NUCLEOTIDE SEQUENCE [LARGE SCALE GENOMIC DNA]</scope>
    <source>
        <strain evidence="9 10">SB-73</strain>
    </source>
</reference>
<evidence type="ECO:0000256" key="2">
    <source>
        <dbReference type="ARBA" id="ARBA00022692"/>
    </source>
</evidence>
<dbReference type="InterPro" id="IPR025969">
    <property type="entry name" value="ABA_GPCR_dom"/>
</dbReference>
<feature type="transmembrane region" description="Helical" evidence="6">
    <location>
        <begin position="289"/>
        <end position="306"/>
    </location>
</feature>
<feature type="transmembrane region" description="Helical" evidence="6">
    <location>
        <begin position="6"/>
        <end position="24"/>
    </location>
</feature>
<evidence type="ECO:0000256" key="4">
    <source>
        <dbReference type="ARBA" id="ARBA00023136"/>
    </source>
</evidence>
<keyword evidence="4 6" id="KW-0472">Membrane</keyword>
<gene>
    <name evidence="9" type="ORF">DASB73_018130</name>
</gene>
<dbReference type="Proteomes" id="UP001362899">
    <property type="component" value="Unassembled WGS sequence"/>
</dbReference>
<feature type="transmembrane region" description="Helical" evidence="6">
    <location>
        <begin position="352"/>
        <end position="374"/>
    </location>
</feature>
<dbReference type="Pfam" id="PF12430">
    <property type="entry name" value="ABA_GPCR"/>
    <property type="match status" value="1"/>
</dbReference>
<dbReference type="PANTHER" id="PTHR15948:SF0">
    <property type="entry name" value="GOLGI PH REGULATOR A-RELATED"/>
    <property type="match status" value="1"/>
</dbReference>
<evidence type="ECO:0000256" key="1">
    <source>
        <dbReference type="ARBA" id="ARBA00004141"/>
    </source>
</evidence>
<feature type="domain" description="Abscisic acid G-protein coupled receptor-like" evidence="7">
    <location>
        <begin position="283"/>
        <end position="462"/>
    </location>
</feature>
<evidence type="ECO:0000259" key="8">
    <source>
        <dbReference type="Pfam" id="PF12537"/>
    </source>
</evidence>
<keyword evidence="3 6" id="KW-1133">Transmembrane helix</keyword>
<evidence type="ECO:0000256" key="6">
    <source>
        <dbReference type="SAM" id="Phobius"/>
    </source>
</evidence>
<evidence type="ECO:0000256" key="3">
    <source>
        <dbReference type="ARBA" id="ARBA00022989"/>
    </source>
</evidence>
<dbReference type="Pfam" id="PF12537">
    <property type="entry name" value="GPHR_N"/>
    <property type="match status" value="1"/>
</dbReference>
<name>A0AAV5RHD4_STABA</name>
<evidence type="ECO:0000256" key="5">
    <source>
        <dbReference type="SAM" id="Coils"/>
    </source>
</evidence>
<accession>A0AAV5RHD4</accession>
<keyword evidence="10" id="KW-1185">Reference proteome</keyword>
<feature type="transmembrane region" description="Helical" evidence="6">
    <location>
        <begin position="75"/>
        <end position="93"/>
    </location>
</feature>
<dbReference type="EMBL" id="BTGC01000003">
    <property type="protein sequence ID" value="GMM50855.1"/>
    <property type="molecule type" value="Genomic_DNA"/>
</dbReference>
<feature type="transmembrane region" description="Helical" evidence="6">
    <location>
        <begin position="36"/>
        <end position="55"/>
    </location>
</feature>
<protein>
    <recommendedName>
        <fullName evidence="11">Golgi pH regulator</fullName>
    </recommendedName>
</protein>
<organism evidence="9 10">
    <name type="scientific">Starmerella bacillaris</name>
    <name type="common">Yeast</name>
    <name type="synonym">Candida zemplinina</name>
    <dbReference type="NCBI Taxonomy" id="1247836"/>
    <lineage>
        <taxon>Eukaryota</taxon>
        <taxon>Fungi</taxon>
        <taxon>Dikarya</taxon>
        <taxon>Ascomycota</taxon>
        <taxon>Saccharomycotina</taxon>
        <taxon>Dipodascomycetes</taxon>
        <taxon>Dipodascales</taxon>
        <taxon>Trichomonascaceae</taxon>
        <taxon>Starmerella</taxon>
    </lineage>
</organism>
<sequence>MVPMHGFGFYVVPITFGAISLKVVSMSTNGQGDTLVRVLCCIMSACIASIFQLILCEVLQVGDPDIRVSFWRVQTAVLLFLVILITPLVQLWRLFSVKFPRARKLFLPAYLIYLGGTYYFSKQIPLVSGNSSSSISEDGQIQWYSLRQESLALVSFMGITTMAVLCGISSISAPYTTFFADKLQATELDVTRLQESLKSIEDMRKSKELQISRLRLDLNKNSGKHSQTGFISKLANMVSFRDDKQNEMHSLTSEHAALCKLHGEIDSDLTCVQKKLKDKAYYQTLRGKIHWLIMVFFSSYCIYRVFNTFLRLGWYVVKKNPTENVNGGPKDIVILFFAKCINSVLIDLGVDAWSRVIGVFTSGCVFAAALNGVLTTIYRIMRALNQVPSKSLLDPLLAVQVASIYVISLATSLRFNLPNYMAAPIMKAIASPLDMQIVQLWNDSMMGIACILMLTILFCVHKLNTDRVYDEEMTCTKLV</sequence>
<comment type="caution">
    <text evidence="9">The sequence shown here is derived from an EMBL/GenBank/DDBJ whole genome shotgun (WGS) entry which is preliminary data.</text>
</comment>
<comment type="subcellular location">
    <subcellularLocation>
        <location evidence="1">Membrane</location>
        <topology evidence="1">Multi-pass membrane protein</topology>
    </subcellularLocation>
</comment>
<feature type="transmembrane region" description="Helical" evidence="6">
    <location>
        <begin position="395"/>
        <end position="417"/>
    </location>
</feature>
<evidence type="ECO:0000259" key="7">
    <source>
        <dbReference type="Pfam" id="PF12430"/>
    </source>
</evidence>
<evidence type="ECO:0000313" key="9">
    <source>
        <dbReference type="EMBL" id="GMM50855.1"/>
    </source>
</evidence>
<feature type="coiled-coil region" evidence="5">
    <location>
        <begin position="183"/>
        <end position="217"/>
    </location>
</feature>
<proteinExistence type="predicted"/>
<evidence type="ECO:0000313" key="10">
    <source>
        <dbReference type="Proteomes" id="UP001362899"/>
    </source>
</evidence>